<dbReference type="AlphaFoldDB" id="A0A6A6C2R0"/>
<dbReference type="SUPFAM" id="SSF46785">
    <property type="entry name" value="Winged helix' DNA-binding domain"/>
    <property type="match status" value="1"/>
</dbReference>
<protein>
    <recommendedName>
        <fullName evidence="1">DUF7730 domain-containing protein</fullName>
    </recommendedName>
</protein>
<dbReference type="OrthoDB" id="3650005at2759"/>
<dbReference type="PANTHER" id="PTHR42085:SF1">
    <property type="entry name" value="F-BOX DOMAIN-CONTAINING PROTEIN"/>
    <property type="match status" value="1"/>
</dbReference>
<dbReference type="PANTHER" id="PTHR42085">
    <property type="entry name" value="F-BOX DOMAIN-CONTAINING PROTEIN"/>
    <property type="match status" value="1"/>
</dbReference>
<evidence type="ECO:0000313" key="2">
    <source>
        <dbReference type="EMBL" id="KAF2160152.1"/>
    </source>
</evidence>
<dbReference type="Proteomes" id="UP000799537">
    <property type="component" value="Unassembled WGS sequence"/>
</dbReference>
<organism evidence="2 3">
    <name type="scientific">Zasmidium cellare ATCC 36951</name>
    <dbReference type="NCBI Taxonomy" id="1080233"/>
    <lineage>
        <taxon>Eukaryota</taxon>
        <taxon>Fungi</taxon>
        <taxon>Dikarya</taxon>
        <taxon>Ascomycota</taxon>
        <taxon>Pezizomycotina</taxon>
        <taxon>Dothideomycetes</taxon>
        <taxon>Dothideomycetidae</taxon>
        <taxon>Mycosphaerellales</taxon>
        <taxon>Mycosphaerellaceae</taxon>
        <taxon>Zasmidium</taxon>
    </lineage>
</organism>
<gene>
    <name evidence="2" type="ORF">M409DRAFT_29447</name>
</gene>
<dbReference type="InterPro" id="IPR038883">
    <property type="entry name" value="AN11006-like"/>
</dbReference>
<keyword evidence="3" id="KW-1185">Reference proteome</keyword>
<dbReference type="InterPro" id="IPR056632">
    <property type="entry name" value="DUF7730"/>
</dbReference>
<dbReference type="Pfam" id="PF24864">
    <property type="entry name" value="DUF7730"/>
    <property type="match status" value="1"/>
</dbReference>
<dbReference type="EMBL" id="ML993629">
    <property type="protein sequence ID" value="KAF2160152.1"/>
    <property type="molecule type" value="Genomic_DNA"/>
</dbReference>
<feature type="domain" description="DUF7730" evidence="1">
    <location>
        <begin position="163"/>
        <end position="297"/>
    </location>
</feature>
<dbReference type="GeneID" id="54562742"/>
<reference evidence="2" key="1">
    <citation type="journal article" date="2020" name="Stud. Mycol.">
        <title>101 Dothideomycetes genomes: a test case for predicting lifestyles and emergence of pathogens.</title>
        <authorList>
            <person name="Haridas S."/>
            <person name="Albert R."/>
            <person name="Binder M."/>
            <person name="Bloem J."/>
            <person name="Labutti K."/>
            <person name="Salamov A."/>
            <person name="Andreopoulos B."/>
            <person name="Baker S."/>
            <person name="Barry K."/>
            <person name="Bills G."/>
            <person name="Bluhm B."/>
            <person name="Cannon C."/>
            <person name="Castanera R."/>
            <person name="Culley D."/>
            <person name="Daum C."/>
            <person name="Ezra D."/>
            <person name="Gonzalez J."/>
            <person name="Henrissat B."/>
            <person name="Kuo A."/>
            <person name="Liang C."/>
            <person name="Lipzen A."/>
            <person name="Lutzoni F."/>
            <person name="Magnuson J."/>
            <person name="Mondo S."/>
            <person name="Nolan M."/>
            <person name="Ohm R."/>
            <person name="Pangilinan J."/>
            <person name="Park H.-J."/>
            <person name="Ramirez L."/>
            <person name="Alfaro M."/>
            <person name="Sun H."/>
            <person name="Tritt A."/>
            <person name="Yoshinaga Y."/>
            <person name="Zwiers L.-H."/>
            <person name="Turgeon B."/>
            <person name="Goodwin S."/>
            <person name="Spatafora J."/>
            <person name="Crous P."/>
            <person name="Grigoriev I."/>
        </authorList>
    </citation>
    <scope>NUCLEOTIDE SEQUENCE</scope>
    <source>
        <strain evidence="2">ATCC 36951</strain>
    </source>
</reference>
<evidence type="ECO:0000259" key="1">
    <source>
        <dbReference type="Pfam" id="PF24864"/>
    </source>
</evidence>
<evidence type="ECO:0000313" key="3">
    <source>
        <dbReference type="Proteomes" id="UP000799537"/>
    </source>
</evidence>
<sequence length="390" mass="45592">MADPNAATEKLDNEDAPHALHESRRPLRIEIEHLVAPYLYAAERPPFTATTLIAMAVICSSYEYVSTKQILSWIVRRFYYYKMLAIDEYSPEVAAYVDTNQPTDLEMLIDGSYEAFHSYDNPLQVREERTKYKSVYIYSIKPNHARVYLSGLLAPPCKSPFRLLDLPPELRVRIYELVLHFHDSEIVTRWQPGHKFGLSTLSSHIAENDEHWHDQTIRQKNLATLPEDVDALLVSCRRVRHEARPIFFGTNCFSFPLEYTYLNLQQFYTQELAFLKKLSIRMRGYRPLYTHRYLNQATKALEQLTALDECTFYIDDTFWVDSDDEDPVLARYEDLEEFRGLVAVAARGKKVNVHPDPRYSFVPQGCEQFQAFIDKAVMKRRSYLETQESD</sequence>
<dbReference type="RefSeq" id="XP_033661041.1">
    <property type="nucleotide sequence ID" value="XM_033809470.1"/>
</dbReference>
<dbReference type="InterPro" id="IPR036390">
    <property type="entry name" value="WH_DNA-bd_sf"/>
</dbReference>
<accession>A0A6A6C2R0</accession>
<name>A0A6A6C2R0_ZASCE</name>
<proteinExistence type="predicted"/>